<name>A0ABV6QWN4_9ACTN</name>
<keyword evidence="6" id="KW-1185">Reference proteome</keyword>
<accession>A0ABV6QWN4</accession>
<sequence length="293" mass="30500">MREVVVVDAPTNLGLRPPADGVVPGCYKLAGALRDRGLVGRIGATDGGYVVPPRYDRAGWRPGDGVFNAAAIAAYSRKVAERLQPILADGKFPVVLGGECSLLLGPTLALKRRGRFGVAYLDGHSDFRHTGNSPYVGAAGGEALALVTGRGQADLVDLDGLAPYVRDNDAVSLGIRADDEDHDEMVAAGILVRSAQTIAADPAKAAAEALARLESLDGFWVHLDVDILDASVMPAVDSPDPGGIDHDELIALLQPLIRSPKCAGIDIGIFDPDLDPDGTLAAELTTTLVAALT</sequence>
<dbReference type="EMBL" id="JBHLTC010000039">
    <property type="protein sequence ID" value="MFC0628416.1"/>
    <property type="molecule type" value="Genomic_DNA"/>
</dbReference>
<dbReference type="EC" id="3.5.3.-" evidence="5"/>
<dbReference type="GO" id="GO:0016787">
    <property type="term" value="F:hydrolase activity"/>
    <property type="evidence" value="ECO:0007669"/>
    <property type="project" value="UniProtKB-KW"/>
</dbReference>
<organism evidence="5 6">
    <name type="scientific">Kribbella deserti</name>
    <dbReference type="NCBI Taxonomy" id="1926257"/>
    <lineage>
        <taxon>Bacteria</taxon>
        <taxon>Bacillati</taxon>
        <taxon>Actinomycetota</taxon>
        <taxon>Actinomycetes</taxon>
        <taxon>Propionibacteriales</taxon>
        <taxon>Kribbellaceae</taxon>
        <taxon>Kribbella</taxon>
    </lineage>
</organism>
<proteinExistence type="inferred from homology"/>
<dbReference type="Gene3D" id="3.40.800.10">
    <property type="entry name" value="Ureohydrolase domain"/>
    <property type="match status" value="1"/>
</dbReference>
<keyword evidence="3" id="KW-0464">Manganese</keyword>
<dbReference type="Proteomes" id="UP001589890">
    <property type="component" value="Unassembled WGS sequence"/>
</dbReference>
<protein>
    <submittedName>
        <fullName evidence="5">Arginase family protein</fullName>
        <ecNumber evidence="5">3.5.3.-</ecNumber>
    </submittedName>
</protein>
<evidence type="ECO:0000313" key="6">
    <source>
        <dbReference type="Proteomes" id="UP001589890"/>
    </source>
</evidence>
<dbReference type="RefSeq" id="WP_380054657.1">
    <property type="nucleotide sequence ID" value="NZ_JBHLTC010000039.1"/>
</dbReference>
<dbReference type="Pfam" id="PF00491">
    <property type="entry name" value="Arginase"/>
    <property type="match status" value="1"/>
</dbReference>
<comment type="similarity">
    <text evidence="4">Belongs to the arginase family.</text>
</comment>
<keyword evidence="2 5" id="KW-0378">Hydrolase</keyword>
<dbReference type="PANTHER" id="PTHR43782">
    <property type="entry name" value="ARGINASE"/>
    <property type="match status" value="1"/>
</dbReference>
<evidence type="ECO:0000256" key="1">
    <source>
        <dbReference type="ARBA" id="ARBA00022723"/>
    </source>
</evidence>
<reference evidence="5 6" key="1">
    <citation type="submission" date="2024-09" db="EMBL/GenBank/DDBJ databases">
        <authorList>
            <person name="Sun Q."/>
            <person name="Mori K."/>
        </authorList>
    </citation>
    <scope>NUCLEOTIDE SEQUENCE [LARGE SCALE GENOMIC DNA]</scope>
    <source>
        <strain evidence="5 6">CGMCC 1.15906</strain>
    </source>
</reference>
<evidence type="ECO:0000313" key="5">
    <source>
        <dbReference type="EMBL" id="MFC0628416.1"/>
    </source>
</evidence>
<keyword evidence="1" id="KW-0479">Metal-binding</keyword>
<evidence type="ECO:0000256" key="4">
    <source>
        <dbReference type="PROSITE-ProRule" id="PRU00742"/>
    </source>
</evidence>
<dbReference type="InterPro" id="IPR006035">
    <property type="entry name" value="Ureohydrolase"/>
</dbReference>
<gene>
    <name evidence="5" type="ORF">ACFFGN_30375</name>
</gene>
<dbReference type="SUPFAM" id="SSF52768">
    <property type="entry name" value="Arginase/deacetylase"/>
    <property type="match status" value="1"/>
</dbReference>
<evidence type="ECO:0000256" key="3">
    <source>
        <dbReference type="ARBA" id="ARBA00023211"/>
    </source>
</evidence>
<dbReference type="PANTHER" id="PTHR43782:SF3">
    <property type="entry name" value="ARGINASE"/>
    <property type="match status" value="1"/>
</dbReference>
<dbReference type="PROSITE" id="PS51409">
    <property type="entry name" value="ARGINASE_2"/>
    <property type="match status" value="1"/>
</dbReference>
<comment type="caution">
    <text evidence="5">The sequence shown here is derived from an EMBL/GenBank/DDBJ whole genome shotgun (WGS) entry which is preliminary data.</text>
</comment>
<dbReference type="InterPro" id="IPR023696">
    <property type="entry name" value="Ureohydrolase_dom_sf"/>
</dbReference>
<dbReference type="CDD" id="cd09999">
    <property type="entry name" value="Arginase-like_1"/>
    <property type="match status" value="1"/>
</dbReference>
<evidence type="ECO:0000256" key="2">
    <source>
        <dbReference type="ARBA" id="ARBA00022801"/>
    </source>
</evidence>